<dbReference type="Pfam" id="PF04303">
    <property type="entry name" value="PrpF"/>
    <property type="match status" value="1"/>
</dbReference>
<keyword evidence="2" id="KW-0413">Isomerase</keyword>
<dbReference type="PANTHER" id="PTHR43709">
    <property type="entry name" value="ACONITATE ISOMERASE-RELATED"/>
    <property type="match status" value="1"/>
</dbReference>
<proteinExistence type="inferred from homology"/>
<evidence type="ECO:0000256" key="2">
    <source>
        <dbReference type="ARBA" id="ARBA00023235"/>
    </source>
</evidence>
<evidence type="ECO:0000256" key="1">
    <source>
        <dbReference type="ARBA" id="ARBA00007673"/>
    </source>
</evidence>
<evidence type="ECO:0000313" key="3">
    <source>
        <dbReference type="EMBL" id="MDP0396979.1"/>
    </source>
</evidence>
<protein>
    <submittedName>
        <fullName evidence="3">PrpF domain-containing protein</fullName>
    </submittedName>
</protein>
<organism evidence="3 4">
    <name type="scientific">Tsukamurella strandjordii</name>
    <dbReference type="NCBI Taxonomy" id="147577"/>
    <lineage>
        <taxon>Bacteria</taxon>
        <taxon>Bacillati</taxon>
        <taxon>Actinomycetota</taxon>
        <taxon>Actinomycetes</taxon>
        <taxon>Mycobacteriales</taxon>
        <taxon>Tsukamurellaceae</taxon>
        <taxon>Tsukamurella</taxon>
    </lineage>
</organism>
<comment type="caution">
    <text evidence="3">The sequence shown here is derived from an EMBL/GenBank/DDBJ whole genome shotgun (WGS) entry which is preliminary data.</text>
</comment>
<gene>
    <name evidence="3" type="ORF">Q7X28_03480</name>
</gene>
<dbReference type="RefSeq" id="WP_305110286.1">
    <property type="nucleotide sequence ID" value="NZ_JAUTIX010000001.1"/>
</dbReference>
<dbReference type="Proteomes" id="UP001178281">
    <property type="component" value="Unassembled WGS sequence"/>
</dbReference>
<dbReference type="SUPFAM" id="SSF54506">
    <property type="entry name" value="Diaminopimelate epimerase-like"/>
    <property type="match status" value="2"/>
</dbReference>
<sequence length="348" mass="35812">MLMRGGTSKGMYFLRSDLDATGLDLDLLLPTLMGSPDRRQIDGVGGGSTTTSKVAIVGPSSRPGCDIDYLFGQVDLDSMRVDWTPTCGNLLVGVGPYAVERGLVPAGDPLTTVRVNLVNTGARVELVVRTPGGEVTYQGEQSIAGVPRSSAPVDVTFTDFAGGTTGALLPTGRGTNEVGGIEYTAVDAAVCAVIARADAFGLVGDESPAELDADRHLCDAIEAMRLQAALQMGMGDVRGRVLPKVMLVSSSQSAGVRSRYFVPTTCHPAHAVSGAVALATAARVGGTVLDSVLSVATAGPLTIEHPAGIMEVAVDLGPDGRPTAASLRRTARKLFDGNVFADPTAMAS</sequence>
<dbReference type="PANTHER" id="PTHR43709:SF2">
    <property type="entry name" value="DUF453 DOMAIN PROTEIN (AFU_ORTHOLOGUE AFUA_6G00360)"/>
    <property type="match status" value="1"/>
</dbReference>
<reference evidence="3" key="1">
    <citation type="submission" date="2023-08" db="EMBL/GenBank/DDBJ databases">
        <title>The draft genome of Tsukamurella strandjordii strain 050030.</title>
        <authorList>
            <person name="Zhao F."/>
            <person name="Feng Y."/>
            <person name="Zong Z."/>
        </authorList>
    </citation>
    <scope>NUCLEOTIDE SEQUENCE</scope>
    <source>
        <strain evidence="3">050030</strain>
    </source>
</reference>
<comment type="similarity">
    <text evidence="1">Belongs to the PrpF family.</text>
</comment>
<dbReference type="AlphaFoldDB" id="A0AA90NM40"/>
<name>A0AA90NM40_9ACTN</name>
<dbReference type="Gene3D" id="3.10.310.10">
    <property type="entry name" value="Diaminopimelate Epimerase, Chain A, domain 1"/>
    <property type="match status" value="2"/>
</dbReference>
<dbReference type="InterPro" id="IPR007400">
    <property type="entry name" value="PrpF-like"/>
</dbReference>
<dbReference type="GO" id="GO:0016853">
    <property type="term" value="F:isomerase activity"/>
    <property type="evidence" value="ECO:0007669"/>
    <property type="project" value="UniProtKB-KW"/>
</dbReference>
<evidence type="ECO:0000313" key="4">
    <source>
        <dbReference type="Proteomes" id="UP001178281"/>
    </source>
</evidence>
<dbReference type="EMBL" id="JAUTIX010000001">
    <property type="protein sequence ID" value="MDP0396979.1"/>
    <property type="molecule type" value="Genomic_DNA"/>
</dbReference>
<accession>A0AA90NM40</accession>
<keyword evidence="4" id="KW-1185">Reference proteome</keyword>